<keyword evidence="4 6" id="KW-1133">Transmembrane helix</keyword>
<reference evidence="7 8" key="1">
    <citation type="submission" date="2018-06" db="EMBL/GenBank/DDBJ databases">
        <title>Pseudomonas jilinensis sp. nov., isolated from the production water of Jilin Oilfield in China.</title>
        <authorList>
            <person name="Wang J."/>
        </authorList>
    </citation>
    <scope>NUCLEOTIDE SEQUENCE [LARGE SCALE GENOMIC DNA]</scope>
    <source>
        <strain evidence="7 8">JS15-10A1</strain>
    </source>
</reference>
<keyword evidence="8" id="KW-1185">Reference proteome</keyword>
<dbReference type="InterPro" id="IPR023353">
    <property type="entry name" value="LemA-like_dom_sf"/>
</dbReference>
<feature type="transmembrane region" description="Helical" evidence="6">
    <location>
        <begin position="6"/>
        <end position="26"/>
    </location>
</feature>
<sequence>MDLTNPVTWAIIAVLVVAGLYAIVLYNQLVSIKHAVSQAWANIDVLLRQRHEELPKLVEACRRYMQHEQETLERVVAARGAVAQARERSDVKGLGQAETVLRAGLGQLFALAENYPELKANESFRHLQERITGLENGIADRRELYNAAVNINNVRIEQFPDVLIARMFSFPSADLLQFSEAEKADVDIWALFS</sequence>
<dbReference type="Proteomes" id="UP000265745">
    <property type="component" value="Unassembled WGS sequence"/>
</dbReference>
<dbReference type="InterPro" id="IPR007156">
    <property type="entry name" value="MamQ_LemA"/>
</dbReference>
<comment type="caution">
    <text evidence="7">The sequence shown here is derived from an EMBL/GenBank/DDBJ whole genome shotgun (WGS) entry which is preliminary data.</text>
</comment>
<dbReference type="Gene3D" id="1.20.1440.20">
    <property type="entry name" value="LemA-like domain"/>
    <property type="match status" value="1"/>
</dbReference>
<proteinExistence type="inferred from homology"/>
<comment type="similarity">
    <text evidence="2">Belongs to the LemA family.</text>
</comment>
<protein>
    <submittedName>
        <fullName evidence="7">LemA family protein</fullName>
    </submittedName>
</protein>
<comment type="subcellular location">
    <subcellularLocation>
        <location evidence="1">Membrane</location>
        <topology evidence="1">Single-pass membrane protein</topology>
    </subcellularLocation>
</comment>
<dbReference type="Pfam" id="PF04011">
    <property type="entry name" value="LemA"/>
    <property type="match status" value="1"/>
</dbReference>
<evidence type="ECO:0000256" key="4">
    <source>
        <dbReference type="ARBA" id="ARBA00022989"/>
    </source>
</evidence>
<dbReference type="GO" id="GO:0016020">
    <property type="term" value="C:membrane"/>
    <property type="evidence" value="ECO:0007669"/>
    <property type="project" value="UniProtKB-SubCell"/>
</dbReference>
<dbReference type="PANTHER" id="PTHR34478">
    <property type="entry name" value="PROTEIN LEMA"/>
    <property type="match status" value="1"/>
</dbReference>
<evidence type="ECO:0000313" key="7">
    <source>
        <dbReference type="EMBL" id="RHW19717.1"/>
    </source>
</evidence>
<evidence type="ECO:0000256" key="2">
    <source>
        <dbReference type="ARBA" id="ARBA00008854"/>
    </source>
</evidence>
<evidence type="ECO:0000256" key="5">
    <source>
        <dbReference type="ARBA" id="ARBA00023136"/>
    </source>
</evidence>
<dbReference type="SUPFAM" id="SSF140478">
    <property type="entry name" value="LemA-like"/>
    <property type="match status" value="1"/>
</dbReference>
<keyword evidence="3 6" id="KW-0812">Transmembrane</keyword>
<dbReference type="EMBL" id="QJSA01000019">
    <property type="protein sequence ID" value="RHW19717.1"/>
    <property type="molecule type" value="Genomic_DNA"/>
</dbReference>
<gene>
    <name evidence="7" type="ORF">C2846_17290</name>
</gene>
<evidence type="ECO:0000256" key="6">
    <source>
        <dbReference type="SAM" id="Phobius"/>
    </source>
</evidence>
<accession>A0A396RSW7</accession>
<evidence type="ECO:0000313" key="8">
    <source>
        <dbReference type="Proteomes" id="UP000265745"/>
    </source>
</evidence>
<dbReference type="RefSeq" id="WP_119702067.1">
    <property type="nucleotide sequence ID" value="NZ_QJSA01000019.1"/>
</dbReference>
<evidence type="ECO:0000256" key="1">
    <source>
        <dbReference type="ARBA" id="ARBA00004167"/>
    </source>
</evidence>
<evidence type="ECO:0000256" key="3">
    <source>
        <dbReference type="ARBA" id="ARBA00022692"/>
    </source>
</evidence>
<keyword evidence="5 6" id="KW-0472">Membrane</keyword>
<dbReference type="OrthoDB" id="9804152at2"/>
<dbReference type="PANTHER" id="PTHR34478:SF1">
    <property type="entry name" value="PROTEIN LEMA"/>
    <property type="match status" value="1"/>
</dbReference>
<name>A0A396RSW7_9PSED</name>
<organism evidence="7 8">
    <name type="scientific">Pseudomonas jilinensis</name>
    <dbReference type="NCBI Taxonomy" id="2078689"/>
    <lineage>
        <taxon>Bacteria</taxon>
        <taxon>Pseudomonadati</taxon>
        <taxon>Pseudomonadota</taxon>
        <taxon>Gammaproteobacteria</taxon>
        <taxon>Pseudomonadales</taxon>
        <taxon>Pseudomonadaceae</taxon>
        <taxon>Pseudomonas</taxon>
    </lineage>
</organism>
<dbReference type="AlphaFoldDB" id="A0A396RSW7"/>